<dbReference type="Pfam" id="PF18139">
    <property type="entry name" value="LSDAT_euk"/>
    <property type="match status" value="1"/>
</dbReference>
<keyword evidence="7" id="KW-0407">Ion channel</keyword>
<dbReference type="Pfam" id="PF25508">
    <property type="entry name" value="TRPM2"/>
    <property type="match status" value="1"/>
</dbReference>
<keyword evidence="6 9" id="KW-0472">Membrane</keyword>
<sequence>MNNDDAYSRNFSIGSDRELDNLSNIRNLDTSHSDVEFRKNMDSSSYDKHGEGRTPREGRGPRTGHWASEFGTVAETLESHGKDGADDTPVRKLKQKNVTIGPVQREYSDAYLESNLRTPRYNTHTSYEGMLENLDPEDPFDGDYAPSGKPKYEMRKKSKKDKSPEGHTKIPVPAKDDSQKTLKHRKSKKKKKGHGSLESTSTFTIEGNTNQSFKLAETDKASVKSNGTFTVPEIGYGKSPRSTSRASAVFNRSRKSRKSKRTKMGIDRTIFKDFVHQENIKQRRSKHIKESTPGNKHIPHFYTDSTAELCDSFGEIMFVGYGHDTDKSPYIRVSPDTSPKIMYDMMLNIWELSHPQLLISVTGGAKRFDLKPRLANRFKRGLMKAAISTSAWIVTGGTGTGVMEFVGEAVRDHFITFGKRDNIVALGIPTWGAVAGNEYLDGDDDLKDGLFPAVYNKHAVESDTGKKVPLDHNHTHFLLVDDGTECKFGGEIKFRSKLQGHISQQECDPDSETYVHVPVVVIIVEGGINSMKTVYESIENDVPVLVLDGSGRAADFIAEGYKQTQLTSLKNKQSDKSFFNKNFGDAMEAAAEQLFDWRPNDKKSSIISTAINQLKACLEKRNMIHIYDLENAKEEMDEAILLTLFKANKSSTDAQLSLALTWNRSDIAKNQIFKLASRDKWQEMNLDDGMVKSLIQNRTEFVKLFLENATDMEQFLDINNLWNIYANCMMDKSDRAAQLLKNHMTYLKQSWGAYFCCRPLSAYSEQPPDLLVQIGKVIVHLLGDEALNPYKGHGSSTYIVQNVQRKLGYIKTQETENRKHMAFSKRRSKMKIYFDNPNKELFLWAVVMNRKDIAMLFWKRGRDYTCSALMASALAKALSNIADSDEDMELSLSYMENSKFYEGLACSLITECYIQNRYLATSMLVQTVEQYGNTTQFTLADANEMMDFMGQTACMAKLNSIWKGRMALYTSNMKIIISIFIPFLIPAIKFITSKAPGEDQEREEEEIIEEECMAISEDPHATTNKVTPENTIDFTEQELKPKKYGKFYKVAMCACGNTEDTISIPYAIYYFYTAPVTKFWIYLISYLVFIGIFTLFVLTDLHAIDDGGISVYEYITWGWTVSMVTEEVRQILMKEQLSLLYKLRSWWGSVWNKFDFVMYILFLSSFIMRFSLSKEDFLWARMTYSITLAMYIMRSMQFFFVEKNIGPKVIMIRKMITDLQFFFLILAVFVFSFGVTYQANLFPNAPQTWSLLKDIVYLPYWQMYGELFIENIEGEEPSSCTSDPALYLNGTMTRCPEKNAIVPLLLAIYMVLTNILLVNLLIAMFSDTFQKVQDKSEQVWKFYKFSLVYEYYDRPALVPPFIILNHIFRIVRNMIVTCCGKWPYYNDFRLEVQDEEDKVRLRLFEKEAMETYIYDTKQAMNNDLNFQVSTTSDRLERVIDELDKIKESVSRRSIEGSDSKPPLTARTSFRSSQMSTTTTASVQGPNLQDQIEKLAFYVNSEVQDMTKAMGRMEKLLIDLKKSQLQTPSLDITNLHPDT</sequence>
<protein>
    <recommendedName>
        <fullName evidence="15">TRPM3</fullName>
    </recommendedName>
</protein>
<dbReference type="InterPro" id="IPR041491">
    <property type="entry name" value="TRPM_SLOG"/>
</dbReference>
<feature type="domain" description="TRPM-like" evidence="12">
    <location>
        <begin position="679"/>
        <end position="951"/>
    </location>
</feature>
<evidence type="ECO:0000256" key="7">
    <source>
        <dbReference type="ARBA" id="ARBA00023303"/>
    </source>
</evidence>
<name>A0A8B6ER75_MYTGA</name>
<gene>
    <name evidence="13" type="ORF">MGAL_10B057953</name>
</gene>
<feature type="compositionally biased region" description="Basic and acidic residues" evidence="8">
    <location>
        <begin position="29"/>
        <end position="60"/>
    </location>
</feature>
<dbReference type="InterPro" id="IPR050927">
    <property type="entry name" value="TRPM"/>
</dbReference>
<evidence type="ECO:0008006" key="15">
    <source>
        <dbReference type="Google" id="ProtNLM"/>
    </source>
</evidence>
<evidence type="ECO:0000313" key="13">
    <source>
        <dbReference type="EMBL" id="VDI37750.1"/>
    </source>
</evidence>
<keyword evidence="14" id="KW-1185">Reference proteome</keyword>
<proteinExistence type="predicted"/>
<feature type="compositionally biased region" description="Basic residues" evidence="8">
    <location>
        <begin position="252"/>
        <end position="262"/>
    </location>
</feature>
<feature type="transmembrane region" description="Helical" evidence="9">
    <location>
        <begin position="1079"/>
        <end position="1098"/>
    </location>
</feature>
<accession>A0A8B6ER75</accession>
<keyword evidence="2" id="KW-0813">Transport</keyword>
<keyword evidence="3 9" id="KW-0812">Transmembrane</keyword>
<evidence type="ECO:0000256" key="4">
    <source>
        <dbReference type="ARBA" id="ARBA00022989"/>
    </source>
</evidence>
<evidence type="ECO:0000256" key="5">
    <source>
        <dbReference type="ARBA" id="ARBA00023065"/>
    </source>
</evidence>
<feature type="compositionally biased region" description="Polar residues" evidence="8">
    <location>
        <begin position="1"/>
        <end position="13"/>
    </location>
</feature>
<dbReference type="PANTHER" id="PTHR13800:SF12">
    <property type="entry name" value="TRANSIENT RECEPTOR POTENTIAL CATION CHANNEL SUBFAMILY M MEMBER-LIKE 2"/>
    <property type="match status" value="1"/>
</dbReference>
<evidence type="ECO:0000259" key="10">
    <source>
        <dbReference type="Pfam" id="PF00520"/>
    </source>
</evidence>
<dbReference type="OrthoDB" id="310870at2759"/>
<dbReference type="InterPro" id="IPR057366">
    <property type="entry name" value="TRPM-like"/>
</dbReference>
<feature type="domain" description="TRPM SLOG" evidence="11">
    <location>
        <begin position="329"/>
        <end position="573"/>
    </location>
</feature>
<evidence type="ECO:0000259" key="11">
    <source>
        <dbReference type="Pfam" id="PF18139"/>
    </source>
</evidence>
<dbReference type="Proteomes" id="UP000596742">
    <property type="component" value="Unassembled WGS sequence"/>
</dbReference>
<dbReference type="GO" id="GO:0099604">
    <property type="term" value="F:ligand-gated calcium channel activity"/>
    <property type="evidence" value="ECO:0007669"/>
    <property type="project" value="TreeGrafter"/>
</dbReference>
<evidence type="ECO:0000256" key="1">
    <source>
        <dbReference type="ARBA" id="ARBA00004141"/>
    </source>
</evidence>
<feature type="region of interest" description="Disordered" evidence="8">
    <location>
        <begin position="1"/>
        <end position="99"/>
    </location>
</feature>
<dbReference type="Pfam" id="PF00520">
    <property type="entry name" value="Ion_trans"/>
    <property type="match status" value="1"/>
</dbReference>
<feature type="region of interest" description="Disordered" evidence="8">
    <location>
        <begin position="1450"/>
        <end position="1485"/>
    </location>
</feature>
<evidence type="ECO:0000256" key="2">
    <source>
        <dbReference type="ARBA" id="ARBA00022448"/>
    </source>
</evidence>
<feature type="compositionally biased region" description="Polar residues" evidence="8">
    <location>
        <begin position="1465"/>
        <end position="1485"/>
    </location>
</feature>
<feature type="region of interest" description="Disordered" evidence="8">
    <location>
        <begin position="234"/>
        <end position="262"/>
    </location>
</feature>
<feature type="compositionally biased region" description="Basic and acidic residues" evidence="8">
    <location>
        <begin position="150"/>
        <end position="180"/>
    </location>
</feature>
<organism evidence="13 14">
    <name type="scientific">Mytilus galloprovincialis</name>
    <name type="common">Mediterranean mussel</name>
    <dbReference type="NCBI Taxonomy" id="29158"/>
    <lineage>
        <taxon>Eukaryota</taxon>
        <taxon>Metazoa</taxon>
        <taxon>Spiralia</taxon>
        <taxon>Lophotrochozoa</taxon>
        <taxon>Mollusca</taxon>
        <taxon>Bivalvia</taxon>
        <taxon>Autobranchia</taxon>
        <taxon>Pteriomorphia</taxon>
        <taxon>Mytilida</taxon>
        <taxon>Mytiloidea</taxon>
        <taxon>Mytilidae</taxon>
        <taxon>Mytilinae</taxon>
        <taxon>Mytilus</taxon>
    </lineage>
</organism>
<dbReference type="InterPro" id="IPR005821">
    <property type="entry name" value="Ion_trans_dom"/>
</dbReference>
<evidence type="ECO:0000313" key="14">
    <source>
        <dbReference type="Proteomes" id="UP000596742"/>
    </source>
</evidence>
<feature type="transmembrane region" description="Helical" evidence="9">
    <location>
        <begin position="1154"/>
        <end position="1172"/>
    </location>
</feature>
<evidence type="ECO:0000256" key="8">
    <source>
        <dbReference type="SAM" id="MobiDB-lite"/>
    </source>
</evidence>
<evidence type="ECO:0000256" key="3">
    <source>
        <dbReference type="ARBA" id="ARBA00022692"/>
    </source>
</evidence>
<evidence type="ECO:0000259" key="12">
    <source>
        <dbReference type="Pfam" id="PF25508"/>
    </source>
</evidence>
<comment type="subcellular location">
    <subcellularLocation>
        <location evidence="1">Membrane</location>
        <topology evidence="1">Multi-pass membrane protein</topology>
    </subcellularLocation>
</comment>
<keyword evidence="4 9" id="KW-1133">Transmembrane helix</keyword>
<feature type="transmembrane region" description="Helical" evidence="9">
    <location>
        <begin position="1300"/>
        <end position="1325"/>
    </location>
</feature>
<feature type="compositionally biased region" description="Basic and acidic residues" evidence="8">
    <location>
        <begin position="77"/>
        <end position="90"/>
    </location>
</feature>
<feature type="domain" description="Ion transport" evidence="10">
    <location>
        <begin position="1080"/>
        <end position="1336"/>
    </location>
</feature>
<comment type="caution">
    <text evidence="13">The sequence shown here is derived from an EMBL/GenBank/DDBJ whole genome shotgun (WGS) entry which is preliminary data.</text>
</comment>
<feature type="compositionally biased region" description="Basic residues" evidence="8">
    <location>
        <begin position="181"/>
        <end position="194"/>
    </location>
</feature>
<dbReference type="GO" id="GO:0005886">
    <property type="term" value="C:plasma membrane"/>
    <property type="evidence" value="ECO:0007669"/>
    <property type="project" value="TreeGrafter"/>
</dbReference>
<evidence type="ECO:0000256" key="9">
    <source>
        <dbReference type="SAM" id="Phobius"/>
    </source>
</evidence>
<evidence type="ECO:0000256" key="6">
    <source>
        <dbReference type="ARBA" id="ARBA00023136"/>
    </source>
</evidence>
<keyword evidence="5" id="KW-0406">Ion transport</keyword>
<dbReference type="EMBL" id="UYJE01005486">
    <property type="protein sequence ID" value="VDI37750.1"/>
    <property type="molecule type" value="Genomic_DNA"/>
</dbReference>
<feature type="region of interest" description="Disordered" evidence="8">
    <location>
        <begin position="130"/>
        <end position="203"/>
    </location>
</feature>
<dbReference type="PANTHER" id="PTHR13800">
    <property type="entry name" value="TRANSIENT RECEPTOR POTENTIAL CATION CHANNEL, SUBFAMILY M, MEMBER 6"/>
    <property type="match status" value="1"/>
</dbReference>
<reference evidence="13" key="1">
    <citation type="submission" date="2018-11" db="EMBL/GenBank/DDBJ databases">
        <authorList>
            <person name="Alioto T."/>
            <person name="Alioto T."/>
        </authorList>
    </citation>
    <scope>NUCLEOTIDE SEQUENCE</scope>
</reference>
<feature type="transmembrane region" description="Helical" evidence="9">
    <location>
        <begin position="1221"/>
        <end position="1239"/>
    </location>
</feature>